<feature type="domain" description="AraC effector-binding" evidence="1">
    <location>
        <begin position="1"/>
        <end position="144"/>
    </location>
</feature>
<keyword evidence="3" id="KW-1185">Reference proteome</keyword>
<name>A0A4R4DZN1_9BACL</name>
<dbReference type="Proteomes" id="UP000295418">
    <property type="component" value="Unassembled WGS sequence"/>
</dbReference>
<dbReference type="EMBL" id="SKFG01000050">
    <property type="protein sequence ID" value="TCZ69560.1"/>
    <property type="molecule type" value="Genomic_DNA"/>
</dbReference>
<dbReference type="SMART" id="SM00871">
    <property type="entry name" value="AraC_E_bind"/>
    <property type="match status" value="1"/>
</dbReference>
<dbReference type="AlphaFoldDB" id="A0A4R4DZN1"/>
<organism evidence="2 3">
    <name type="scientific">Paenibacillus albiflavus</name>
    <dbReference type="NCBI Taxonomy" id="2545760"/>
    <lineage>
        <taxon>Bacteria</taxon>
        <taxon>Bacillati</taxon>
        <taxon>Bacillota</taxon>
        <taxon>Bacilli</taxon>
        <taxon>Bacillales</taxon>
        <taxon>Paenibacillaceae</taxon>
        <taxon>Paenibacillus</taxon>
    </lineage>
</organism>
<evidence type="ECO:0000259" key="1">
    <source>
        <dbReference type="SMART" id="SM00871"/>
    </source>
</evidence>
<proteinExistence type="predicted"/>
<dbReference type="InterPro" id="IPR010499">
    <property type="entry name" value="AraC_E-bd"/>
</dbReference>
<protein>
    <submittedName>
        <fullName evidence="2">AraC family transcriptional regulator</fullName>
    </submittedName>
</protein>
<reference evidence="2 3" key="1">
    <citation type="submission" date="2019-03" db="EMBL/GenBank/DDBJ databases">
        <authorList>
            <person name="Kim M.K.M."/>
        </authorList>
    </citation>
    <scope>NUCLEOTIDE SEQUENCE [LARGE SCALE GENOMIC DNA]</scope>
    <source>
        <strain evidence="2 3">18JY21-1</strain>
    </source>
</reference>
<dbReference type="InterPro" id="IPR029442">
    <property type="entry name" value="GyrI-like"/>
</dbReference>
<evidence type="ECO:0000313" key="3">
    <source>
        <dbReference type="Proteomes" id="UP000295418"/>
    </source>
</evidence>
<comment type="caution">
    <text evidence="2">The sequence shown here is derived from an EMBL/GenBank/DDBJ whole genome shotgun (WGS) entry which is preliminary data.</text>
</comment>
<dbReference type="InterPro" id="IPR053182">
    <property type="entry name" value="YobU-like_regulator"/>
</dbReference>
<dbReference type="SUPFAM" id="SSF55136">
    <property type="entry name" value="Probable bacterial effector-binding domain"/>
    <property type="match status" value="1"/>
</dbReference>
<dbReference type="Pfam" id="PF06445">
    <property type="entry name" value="GyrI-like"/>
    <property type="match status" value="1"/>
</dbReference>
<dbReference type="Gene3D" id="3.20.80.10">
    <property type="entry name" value="Regulatory factor, effector binding domain"/>
    <property type="match status" value="1"/>
</dbReference>
<sequence length="144" mass="16433">MKPEVYEFQEKKVIGVGNIGNPISPGDVWPILFSRIQEIHGRKNTPETLGVIKRNEHGYLAGIEVDQMIEIPEGMFSYVIPAGQYIGMTHKGPLSKIGETFHTLISWLASNNYEQHDIVCFEVYDERFKGEDPESEFDSYIQII</sequence>
<dbReference type="PANTHER" id="PTHR36444">
    <property type="entry name" value="TRANSCRIPTIONAL REGULATOR PROTEIN YOBU-RELATED"/>
    <property type="match status" value="1"/>
</dbReference>
<evidence type="ECO:0000313" key="2">
    <source>
        <dbReference type="EMBL" id="TCZ69560.1"/>
    </source>
</evidence>
<dbReference type="OrthoDB" id="9773308at2"/>
<dbReference type="RefSeq" id="WP_132420526.1">
    <property type="nucleotide sequence ID" value="NZ_SKFG01000050.1"/>
</dbReference>
<dbReference type="PANTHER" id="PTHR36444:SF2">
    <property type="entry name" value="TRANSCRIPTIONAL REGULATOR PROTEIN YOBU-RELATED"/>
    <property type="match status" value="1"/>
</dbReference>
<gene>
    <name evidence="2" type="ORF">E0485_23730</name>
</gene>
<dbReference type="InterPro" id="IPR011256">
    <property type="entry name" value="Reg_factor_effector_dom_sf"/>
</dbReference>
<accession>A0A4R4DZN1</accession>